<sequence>MTALTRHGTEVSSVFSLVGHDENDLTAALGFAFARCPRLCEAVLQRVWPPAVAPAGDDLTLALEVRGEDGRTDLEVRTSGALVIFEAKRGWLLPTRSQLGKYAGRVAQHPNRGVLVTLSQASHELARASLPSAVDGVPVVHLPWRDVLTDISKARRSCRGRERLWLDELQNYLRGVIRVRSVADSMTYCVVLNNARPGGGGAHTFREFVTDEHCYFHPYGVNRWPTEPPNFMAFRWEGAVQRIHRVVHAEVVPSLLDRWPDVPANQVTVGQHAIYDLGPRLPPMEPIPSGAQYRAGRLWVLLDQLQTAATLAEALEGTRALQA</sequence>
<dbReference type="RefSeq" id="WP_174399906.1">
    <property type="nucleotide sequence ID" value="NZ_VBSB01000014.1"/>
</dbReference>
<comment type="caution">
    <text evidence="1">The sequence shown here is derived from an EMBL/GenBank/DDBJ whole genome shotgun (WGS) entry which is preliminary data.</text>
</comment>
<dbReference type="Proteomes" id="UP000708347">
    <property type="component" value="Unassembled WGS sequence"/>
</dbReference>
<accession>A0ABX2JZD3</accession>
<reference evidence="1 2" key="1">
    <citation type="submission" date="2019-05" db="EMBL/GenBank/DDBJ databases">
        <title>Mycolicibacterium sphagni ENV482 genome assembly.</title>
        <authorList>
            <person name="Chen W."/>
            <person name="Faulkner N.W."/>
            <person name="Hyman M.R."/>
        </authorList>
    </citation>
    <scope>NUCLEOTIDE SEQUENCE [LARGE SCALE GENOMIC DNA]</scope>
    <source>
        <strain evidence="1 2">ENV482</strain>
    </source>
</reference>
<gene>
    <name evidence="1" type="ORF">FEG63_21800</name>
</gene>
<name>A0ABX2JZD3_9MYCO</name>
<evidence type="ECO:0000313" key="2">
    <source>
        <dbReference type="Proteomes" id="UP000708347"/>
    </source>
</evidence>
<proteinExistence type="predicted"/>
<evidence type="ECO:0008006" key="3">
    <source>
        <dbReference type="Google" id="ProtNLM"/>
    </source>
</evidence>
<keyword evidence="2" id="KW-1185">Reference proteome</keyword>
<organism evidence="1 2">
    <name type="scientific">Mycolicibacterium sphagni</name>
    <dbReference type="NCBI Taxonomy" id="1786"/>
    <lineage>
        <taxon>Bacteria</taxon>
        <taxon>Bacillati</taxon>
        <taxon>Actinomycetota</taxon>
        <taxon>Actinomycetes</taxon>
        <taxon>Mycobacteriales</taxon>
        <taxon>Mycobacteriaceae</taxon>
        <taxon>Mycolicibacterium</taxon>
    </lineage>
</organism>
<protein>
    <recommendedName>
        <fullName evidence="3">PD-(D/E)XK nuclease superfamily protein</fullName>
    </recommendedName>
</protein>
<dbReference type="EMBL" id="VBSB01000014">
    <property type="protein sequence ID" value="NTY62179.1"/>
    <property type="molecule type" value="Genomic_DNA"/>
</dbReference>
<evidence type="ECO:0000313" key="1">
    <source>
        <dbReference type="EMBL" id="NTY62179.1"/>
    </source>
</evidence>